<name>A0A8T1WQM9_9STRA</name>
<organism evidence="2 3">
    <name type="scientific">Phytophthora boehmeriae</name>
    <dbReference type="NCBI Taxonomy" id="109152"/>
    <lineage>
        <taxon>Eukaryota</taxon>
        <taxon>Sar</taxon>
        <taxon>Stramenopiles</taxon>
        <taxon>Oomycota</taxon>
        <taxon>Peronosporomycetes</taxon>
        <taxon>Peronosporales</taxon>
        <taxon>Peronosporaceae</taxon>
        <taxon>Phytophthora</taxon>
    </lineage>
</organism>
<accession>A0A8T1WQM9</accession>
<comment type="caution">
    <text evidence="2">The sequence shown here is derived from an EMBL/GenBank/DDBJ whole genome shotgun (WGS) entry which is preliminary data.</text>
</comment>
<dbReference type="Proteomes" id="UP000693981">
    <property type="component" value="Unassembled WGS sequence"/>
</dbReference>
<gene>
    <name evidence="2" type="ORF">PHYBOEH_003173</name>
</gene>
<feature type="compositionally biased region" description="Low complexity" evidence="1">
    <location>
        <begin position="1"/>
        <end position="10"/>
    </location>
</feature>
<dbReference type="AlphaFoldDB" id="A0A8T1WQM9"/>
<sequence>METAESSPSPSKRRNRKKGGQRDADAAQETAAAVSPIASPSSMEVATGDLISLPSPVARAATDVFETAEHKKMEEQLGGLSLNTHDLKPPQEMPPIIQVETKAEPPPKLDGLLQLSLHQSSGRVPRTPPSSPETFMVHSPDKGYPRVSPVSPDIQVPSTMEDTFMGNTVTTEGFSAVAEQAEVEEFFDEIWPVAESEGTVGAGVEQETASLSNTLADMTLTNTDVPSNGFAQAEAPIQMPDEAVVAVNDAAFTSKDAFEVSSHTTEECVQNTVSVQDSLSGGVVPCAPVVEKPVEISSRQPPMASNGTASMSPLPVNQVTSTSEMANSAVSGTSQTSKPTMKVNQPAFVSKLRGRRYF</sequence>
<proteinExistence type="predicted"/>
<keyword evidence="3" id="KW-1185">Reference proteome</keyword>
<dbReference type="EMBL" id="JAGDFL010000188">
    <property type="protein sequence ID" value="KAG7395775.1"/>
    <property type="molecule type" value="Genomic_DNA"/>
</dbReference>
<evidence type="ECO:0000256" key="1">
    <source>
        <dbReference type="SAM" id="MobiDB-lite"/>
    </source>
</evidence>
<feature type="compositionally biased region" description="Low complexity" evidence="1">
    <location>
        <begin position="27"/>
        <end position="42"/>
    </location>
</feature>
<protein>
    <submittedName>
        <fullName evidence="2">Uncharacterized protein</fullName>
    </submittedName>
</protein>
<feature type="region of interest" description="Disordered" evidence="1">
    <location>
        <begin position="120"/>
        <end position="147"/>
    </location>
</feature>
<evidence type="ECO:0000313" key="3">
    <source>
        <dbReference type="Proteomes" id="UP000693981"/>
    </source>
</evidence>
<evidence type="ECO:0000313" key="2">
    <source>
        <dbReference type="EMBL" id="KAG7395775.1"/>
    </source>
</evidence>
<reference evidence="2" key="1">
    <citation type="submission" date="2021-02" db="EMBL/GenBank/DDBJ databases">
        <authorList>
            <person name="Palmer J.M."/>
        </authorList>
    </citation>
    <scope>NUCLEOTIDE SEQUENCE</scope>
    <source>
        <strain evidence="2">SCRP23</strain>
    </source>
</reference>
<feature type="region of interest" description="Disordered" evidence="1">
    <location>
        <begin position="1"/>
        <end position="43"/>
    </location>
</feature>